<accession>A0A7J7H7Z3</accession>
<evidence type="ECO:0000313" key="8">
    <source>
        <dbReference type="EMBL" id="KAF5947868.1"/>
    </source>
</evidence>
<comment type="subcellular location">
    <subcellularLocation>
        <location evidence="1">Nucleus</location>
    </subcellularLocation>
</comment>
<evidence type="ECO:0000256" key="2">
    <source>
        <dbReference type="ARBA" id="ARBA00009354"/>
    </source>
</evidence>
<gene>
    <name evidence="8" type="ORF">HYC85_013825</name>
</gene>
<sequence>MHGWPLVCGQQCNFAETKVVGEDKKDQNEVWSAATRASAGIKKAYEDYFRRRYRMRQELFLRILKDIEAYCEYQDDWLKTSASSLQLWEKAPLEPYTLQKPMTYYVVCPDIDPLTTAAADFFSATWHWLVAATSDLMLGYVDFFLGGDEKRADLPPRLQQRFPMSLLFGGDGSYMALFSLHICPSYYLVSISGWSKCLVTFSSPWTFKNKFLFNNELA</sequence>
<dbReference type="EMBL" id="JACBKZ010000006">
    <property type="protein sequence ID" value="KAF5947868.1"/>
    <property type="molecule type" value="Genomic_DNA"/>
</dbReference>
<keyword evidence="9" id="KW-1185">Reference proteome</keyword>
<dbReference type="GO" id="GO:0016592">
    <property type="term" value="C:mediator complex"/>
    <property type="evidence" value="ECO:0007669"/>
    <property type="project" value="TreeGrafter"/>
</dbReference>
<evidence type="ECO:0000313" key="9">
    <source>
        <dbReference type="Proteomes" id="UP000593564"/>
    </source>
</evidence>
<keyword evidence="6" id="KW-0804">Transcription</keyword>
<dbReference type="AlphaFoldDB" id="A0A7J7H7Z3"/>
<reference evidence="8 9" key="2">
    <citation type="submission" date="2020-07" db="EMBL/GenBank/DDBJ databases">
        <title>Genome assembly of wild tea tree DASZ reveals pedigree and selection history of tea varieties.</title>
        <authorList>
            <person name="Zhang W."/>
        </authorList>
    </citation>
    <scope>NUCLEOTIDE SEQUENCE [LARGE SCALE GENOMIC DNA]</scope>
    <source>
        <strain evidence="9">cv. G240</strain>
        <tissue evidence="8">Leaf</tissue>
    </source>
</reference>
<proteinExistence type="inferred from homology"/>
<reference evidence="9" key="1">
    <citation type="journal article" date="2020" name="Nat. Commun.">
        <title>Genome assembly of wild tea tree DASZ reveals pedigree and selection history of tea varieties.</title>
        <authorList>
            <person name="Zhang W."/>
            <person name="Zhang Y."/>
            <person name="Qiu H."/>
            <person name="Guo Y."/>
            <person name="Wan H."/>
            <person name="Zhang X."/>
            <person name="Scossa F."/>
            <person name="Alseekh S."/>
            <person name="Zhang Q."/>
            <person name="Wang P."/>
            <person name="Xu L."/>
            <person name="Schmidt M.H."/>
            <person name="Jia X."/>
            <person name="Li D."/>
            <person name="Zhu A."/>
            <person name="Guo F."/>
            <person name="Chen W."/>
            <person name="Ni D."/>
            <person name="Usadel B."/>
            <person name="Fernie A.R."/>
            <person name="Wen W."/>
        </authorList>
    </citation>
    <scope>NUCLEOTIDE SEQUENCE [LARGE SCALE GENOMIC DNA]</scope>
    <source>
        <strain evidence="9">cv. G240</strain>
    </source>
</reference>
<keyword evidence="5" id="KW-0805">Transcription regulation</keyword>
<dbReference type="InterPro" id="IPR051139">
    <property type="entry name" value="Mediator_complx_sub13"/>
</dbReference>
<dbReference type="PANTHER" id="PTHR48249:SF3">
    <property type="entry name" value="MEDIATOR OF RNA POLYMERASE II TRANSCRIPTION SUBUNIT 13"/>
    <property type="match status" value="1"/>
</dbReference>
<dbReference type="GO" id="GO:0003713">
    <property type="term" value="F:transcription coactivator activity"/>
    <property type="evidence" value="ECO:0007669"/>
    <property type="project" value="TreeGrafter"/>
</dbReference>
<dbReference type="Proteomes" id="UP000593564">
    <property type="component" value="Unassembled WGS sequence"/>
</dbReference>
<organism evidence="8 9">
    <name type="scientific">Camellia sinensis</name>
    <name type="common">Tea plant</name>
    <name type="synonym">Thea sinensis</name>
    <dbReference type="NCBI Taxonomy" id="4442"/>
    <lineage>
        <taxon>Eukaryota</taxon>
        <taxon>Viridiplantae</taxon>
        <taxon>Streptophyta</taxon>
        <taxon>Embryophyta</taxon>
        <taxon>Tracheophyta</taxon>
        <taxon>Spermatophyta</taxon>
        <taxon>Magnoliopsida</taxon>
        <taxon>eudicotyledons</taxon>
        <taxon>Gunneridae</taxon>
        <taxon>Pentapetalae</taxon>
        <taxon>asterids</taxon>
        <taxon>Ericales</taxon>
        <taxon>Theaceae</taxon>
        <taxon>Camellia</taxon>
    </lineage>
</organism>
<comment type="caution">
    <text evidence="8">The sequence shown here is derived from an EMBL/GenBank/DDBJ whole genome shotgun (WGS) entry which is preliminary data.</text>
</comment>
<evidence type="ECO:0000256" key="6">
    <source>
        <dbReference type="ARBA" id="ARBA00023163"/>
    </source>
</evidence>
<keyword evidence="4" id="KW-0678">Repressor</keyword>
<dbReference type="PANTHER" id="PTHR48249">
    <property type="entry name" value="MEDIATOR OF RNA POLYMERASE II TRANSCRIPTION SUBUNIT 13"/>
    <property type="match status" value="1"/>
</dbReference>
<evidence type="ECO:0000256" key="4">
    <source>
        <dbReference type="ARBA" id="ARBA00022491"/>
    </source>
</evidence>
<evidence type="ECO:0000256" key="3">
    <source>
        <dbReference type="ARBA" id="ARBA00019618"/>
    </source>
</evidence>
<evidence type="ECO:0000256" key="7">
    <source>
        <dbReference type="ARBA" id="ARBA00023242"/>
    </source>
</evidence>
<evidence type="ECO:0000256" key="5">
    <source>
        <dbReference type="ARBA" id="ARBA00023015"/>
    </source>
</evidence>
<protein>
    <recommendedName>
        <fullName evidence="3">Mediator of RNA polymerase II transcription subunit 13</fullName>
    </recommendedName>
</protein>
<name>A0A7J7H7Z3_CAMSI</name>
<keyword evidence="7" id="KW-0539">Nucleus</keyword>
<dbReference type="GO" id="GO:0045944">
    <property type="term" value="P:positive regulation of transcription by RNA polymerase II"/>
    <property type="evidence" value="ECO:0007669"/>
    <property type="project" value="TreeGrafter"/>
</dbReference>
<comment type="similarity">
    <text evidence="2">Belongs to the Mediator complex subunit 13 family.</text>
</comment>
<evidence type="ECO:0000256" key="1">
    <source>
        <dbReference type="ARBA" id="ARBA00004123"/>
    </source>
</evidence>